<reference evidence="4" key="1">
    <citation type="submission" date="2020-07" db="EMBL/GenBank/DDBJ databases">
        <title>A new Micromonospora strain with potent antibiotic activity isolated from the microbiome of a mid-Atlantic deep-sea sponge.</title>
        <authorList>
            <person name="Back C.R."/>
            <person name="Stennett H.L."/>
            <person name="Williams S.E."/>
            <person name="Wang L."/>
            <person name="Ojeda Gomez J."/>
            <person name="Abdulle O.M."/>
            <person name="Duffy T."/>
            <person name="Hendry K.R."/>
            <person name="Powell D."/>
            <person name="Stach J.E."/>
            <person name="Essex-Lopresti A.E."/>
            <person name="Willis C.L."/>
            <person name="Curnow P."/>
            <person name="Race P.R."/>
        </authorList>
    </citation>
    <scope>NUCLEOTIDE SEQUENCE [LARGE SCALE GENOMIC DNA]</scope>
    <source>
        <strain evidence="4">28ISP2-46</strain>
    </source>
</reference>
<name>A0A7L6BAN7_9ACTN</name>
<protein>
    <submittedName>
        <fullName evidence="3">Isoprenylcysteine carboxylmethyltransferase family protein</fullName>
        <ecNumber evidence="3">2.1.1.100</ecNumber>
        <ecNumber evidence="3">2.1.1.334</ecNumber>
    </submittedName>
</protein>
<keyword evidence="3" id="KW-0808">Transferase</keyword>
<evidence type="ECO:0000256" key="1">
    <source>
        <dbReference type="SAM" id="MobiDB-lite"/>
    </source>
</evidence>
<feature type="transmembrane region" description="Helical" evidence="2">
    <location>
        <begin position="189"/>
        <end position="209"/>
    </location>
</feature>
<feature type="transmembrane region" description="Helical" evidence="2">
    <location>
        <begin position="247"/>
        <end position="272"/>
    </location>
</feature>
<feature type="region of interest" description="Disordered" evidence="1">
    <location>
        <begin position="409"/>
        <end position="454"/>
    </location>
</feature>
<dbReference type="GO" id="GO:0032259">
    <property type="term" value="P:methylation"/>
    <property type="evidence" value="ECO:0007669"/>
    <property type="project" value="UniProtKB-KW"/>
</dbReference>
<keyword evidence="2" id="KW-1133">Transmembrane helix</keyword>
<organism evidence="3 4">
    <name type="scientific">Micromonospora robiginosa</name>
    <dbReference type="NCBI Taxonomy" id="2749844"/>
    <lineage>
        <taxon>Bacteria</taxon>
        <taxon>Bacillati</taxon>
        <taxon>Actinomycetota</taxon>
        <taxon>Actinomycetes</taxon>
        <taxon>Micromonosporales</taxon>
        <taxon>Micromonosporaceae</taxon>
        <taxon>Micromonospora</taxon>
    </lineage>
</organism>
<dbReference type="EC" id="2.1.1.334" evidence="3"/>
<dbReference type="Gene3D" id="1.20.120.1630">
    <property type="match status" value="1"/>
</dbReference>
<dbReference type="EMBL" id="CP059322">
    <property type="protein sequence ID" value="QLQ38935.1"/>
    <property type="molecule type" value="Genomic_DNA"/>
</dbReference>
<dbReference type="Proteomes" id="UP000510844">
    <property type="component" value="Chromosome"/>
</dbReference>
<evidence type="ECO:0000256" key="2">
    <source>
        <dbReference type="SAM" id="Phobius"/>
    </source>
</evidence>
<feature type="transmembrane region" description="Helical" evidence="2">
    <location>
        <begin position="30"/>
        <end position="50"/>
    </location>
</feature>
<keyword evidence="2" id="KW-0812">Transmembrane</keyword>
<feature type="compositionally biased region" description="Low complexity" evidence="1">
    <location>
        <begin position="425"/>
        <end position="446"/>
    </location>
</feature>
<proteinExistence type="predicted"/>
<feature type="transmembrane region" description="Helical" evidence="2">
    <location>
        <begin position="94"/>
        <end position="115"/>
    </location>
</feature>
<evidence type="ECO:0000313" key="3">
    <source>
        <dbReference type="EMBL" id="QLQ38935.1"/>
    </source>
</evidence>
<keyword evidence="2" id="KW-0472">Membrane</keyword>
<gene>
    <name evidence="3" type="ORF">H1D33_08940</name>
</gene>
<dbReference type="AlphaFoldDB" id="A0A7L6BAN7"/>
<accession>A0A7L6BAN7</accession>
<feature type="transmembrane region" description="Helical" evidence="2">
    <location>
        <begin position="70"/>
        <end position="87"/>
    </location>
</feature>
<dbReference type="KEGG" id="mfeu:H1D33_08940"/>
<evidence type="ECO:0000313" key="4">
    <source>
        <dbReference type="Proteomes" id="UP000510844"/>
    </source>
</evidence>
<feature type="transmembrane region" description="Helical" evidence="2">
    <location>
        <begin position="121"/>
        <end position="139"/>
    </location>
</feature>
<dbReference type="RefSeq" id="WP_181571343.1">
    <property type="nucleotide sequence ID" value="NZ_CP059322.2"/>
</dbReference>
<reference evidence="3 4" key="2">
    <citation type="journal article" date="2021" name="Mar. Drugs">
        <title>A New Micromonospora Strain with Antibiotic Activity Isolated from the Microbiome of a Mid-Atlantic Deep-Sea Sponge.</title>
        <authorList>
            <person name="Back C.R."/>
            <person name="Stennett H.L."/>
            <person name="Williams S.E."/>
            <person name="Wang L."/>
            <person name="Ojeda Gomez J."/>
            <person name="Abdulle O.M."/>
            <person name="Duffy T."/>
            <person name="Neal C."/>
            <person name="Mantell J."/>
            <person name="Jepson M.A."/>
            <person name="Hendry K.R."/>
            <person name="Powell D."/>
            <person name="Stach J.E.M."/>
            <person name="Essex-Lopresti A.E."/>
            <person name="Willis C.L."/>
            <person name="Curnow P."/>
            <person name="Race P.R."/>
        </authorList>
    </citation>
    <scope>NUCLEOTIDE SEQUENCE [LARGE SCALE GENOMIC DNA]</scope>
    <source>
        <strain evidence="3 4">28ISP2-46</strain>
    </source>
</reference>
<keyword evidence="4" id="KW-1185">Reference proteome</keyword>
<dbReference type="GO" id="GO:0004671">
    <property type="term" value="F:protein C-terminal S-isoprenylcysteine carboxyl O-methyltransferase activity"/>
    <property type="evidence" value="ECO:0007669"/>
    <property type="project" value="UniProtKB-EC"/>
</dbReference>
<dbReference type="EC" id="2.1.1.100" evidence="3"/>
<feature type="transmembrane region" description="Helical" evidence="2">
    <location>
        <begin position="151"/>
        <end position="169"/>
    </location>
</feature>
<keyword evidence="3" id="KW-0489">Methyltransferase</keyword>
<sequence length="454" mass="48946">MTAARYLALAVPLAAVIVTGRHERDRNVRAAALLAFLAAMVGIAALNEVARSTAWYGFAPVRGTYRGMPIDLWIGWAALWGPLPVLLRRALPLPLALGLLLWLDAVAMPALHPLVRLGPHWLVGELLGLVAVALPAQMLGRFCADRRHLPARALLQVALFAAVLLWFLPSVAFEVGDGSWTRLTALPPSAAVLVAQVALLVATPALIAVREFVVRGGGTPYPWDPPGRLVTTGPYAYLANPMQLGGVALTLFLGVLTGSGTLLLTAGAAVAFSTAVAGPHERHDLHTRHGDSWHDYRRQVRTWWPRWRPYAPERPAVLWLDDDCGPCGATWRFLARRDPVGLIVRPAREHPGVLWRAGYAGGDGHEERGVAAVARALEHLHLGWALVGWTLRLPGVTWLAQLTTDAMIAPPHPVKPRGEPCPTPSSASSTGRSRQSVSTASPASRRGPSRPRPE</sequence>